<dbReference type="InterPro" id="IPR004333">
    <property type="entry name" value="SBP_dom"/>
</dbReference>
<dbReference type="GO" id="GO:0003677">
    <property type="term" value="F:DNA binding"/>
    <property type="evidence" value="ECO:0007669"/>
    <property type="project" value="InterPro"/>
</dbReference>
<keyword evidence="1" id="KW-0862">Zinc</keyword>
<evidence type="ECO:0000259" key="2">
    <source>
        <dbReference type="PROSITE" id="PS51141"/>
    </source>
</evidence>
<keyword evidence="1" id="KW-0863">Zinc-finger</keyword>
<accession>A0A2K1X1R4</accession>
<proteinExistence type="predicted"/>
<protein>
    <recommendedName>
        <fullName evidence="2">SBP-type domain-containing protein</fullName>
    </recommendedName>
</protein>
<evidence type="ECO:0000256" key="1">
    <source>
        <dbReference type="PROSITE-ProRule" id="PRU00470"/>
    </source>
</evidence>
<keyword evidence="4" id="KW-1185">Reference proteome</keyword>
<dbReference type="Proteomes" id="UP000006729">
    <property type="component" value="Chromosome 17"/>
</dbReference>
<dbReference type="SMR" id="A0A2K1X1R4"/>
<gene>
    <name evidence="3" type="ORF">POPTR_017G012900</name>
</gene>
<reference evidence="3 4" key="1">
    <citation type="journal article" date="2006" name="Science">
        <title>The genome of black cottonwood, Populus trichocarpa (Torr. &amp; Gray).</title>
        <authorList>
            <person name="Tuskan G.A."/>
            <person name="Difazio S."/>
            <person name="Jansson S."/>
            <person name="Bohlmann J."/>
            <person name="Grigoriev I."/>
            <person name="Hellsten U."/>
            <person name="Putnam N."/>
            <person name="Ralph S."/>
            <person name="Rombauts S."/>
            <person name="Salamov A."/>
            <person name="Schein J."/>
            <person name="Sterck L."/>
            <person name="Aerts A."/>
            <person name="Bhalerao R.R."/>
            <person name="Bhalerao R.P."/>
            <person name="Blaudez D."/>
            <person name="Boerjan W."/>
            <person name="Brun A."/>
            <person name="Brunner A."/>
            <person name="Busov V."/>
            <person name="Campbell M."/>
            <person name="Carlson J."/>
            <person name="Chalot M."/>
            <person name="Chapman J."/>
            <person name="Chen G.L."/>
            <person name="Cooper D."/>
            <person name="Coutinho P.M."/>
            <person name="Couturier J."/>
            <person name="Covert S."/>
            <person name="Cronk Q."/>
            <person name="Cunningham R."/>
            <person name="Davis J."/>
            <person name="Degroeve S."/>
            <person name="Dejardin A."/>
            <person name="Depamphilis C."/>
            <person name="Detter J."/>
            <person name="Dirks B."/>
            <person name="Dubchak I."/>
            <person name="Duplessis S."/>
            <person name="Ehlting J."/>
            <person name="Ellis B."/>
            <person name="Gendler K."/>
            <person name="Goodstein D."/>
            <person name="Gribskov M."/>
            <person name="Grimwood J."/>
            <person name="Groover A."/>
            <person name="Gunter L."/>
            <person name="Hamberger B."/>
            <person name="Heinze B."/>
            <person name="Helariutta Y."/>
            <person name="Henrissat B."/>
            <person name="Holligan D."/>
            <person name="Holt R."/>
            <person name="Huang W."/>
            <person name="Islam-Faridi N."/>
            <person name="Jones S."/>
            <person name="Jones-Rhoades M."/>
            <person name="Jorgensen R."/>
            <person name="Joshi C."/>
            <person name="Kangasjarvi J."/>
            <person name="Karlsson J."/>
            <person name="Kelleher C."/>
            <person name="Kirkpatrick R."/>
            <person name="Kirst M."/>
            <person name="Kohler A."/>
            <person name="Kalluri U."/>
            <person name="Larimer F."/>
            <person name="Leebens-Mack J."/>
            <person name="Leple J.C."/>
            <person name="Locascio P."/>
            <person name="Lou Y."/>
            <person name="Lucas S."/>
            <person name="Martin F."/>
            <person name="Montanini B."/>
            <person name="Napoli C."/>
            <person name="Nelson D.R."/>
            <person name="Nelson C."/>
            <person name="Nieminen K."/>
            <person name="Nilsson O."/>
            <person name="Pereda V."/>
            <person name="Peter G."/>
            <person name="Philippe R."/>
            <person name="Pilate G."/>
            <person name="Poliakov A."/>
            <person name="Razumovskaya J."/>
            <person name="Richardson P."/>
            <person name="Rinaldi C."/>
            <person name="Ritland K."/>
            <person name="Rouze P."/>
            <person name="Ryaboy D."/>
            <person name="Schmutz J."/>
            <person name="Schrader J."/>
            <person name="Segerman B."/>
            <person name="Shin H."/>
            <person name="Siddiqui A."/>
            <person name="Sterky F."/>
            <person name="Terry A."/>
            <person name="Tsai C.J."/>
            <person name="Uberbacher E."/>
            <person name="Unneberg P."/>
            <person name="Vahala J."/>
            <person name="Wall K."/>
            <person name="Wessler S."/>
            <person name="Yang G."/>
            <person name="Yin T."/>
            <person name="Douglas C."/>
            <person name="Marra M."/>
            <person name="Sandberg G."/>
            <person name="Van de Peer Y."/>
            <person name="Rokhsar D."/>
        </authorList>
    </citation>
    <scope>NUCLEOTIDE SEQUENCE [LARGE SCALE GENOMIC DNA]</scope>
    <source>
        <strain evidence="4">cv. Nisqually</strain>
    </source>
</reference>
<name>A0A2K1X1R4_POPTR</name>
<dbReference type="Gene3D" id="4.10.1100.10">
    <property type="entry name" value="Transcription factor, SBP-box domain"/>
    <property type="match status" value="1"/>
</dbReference>
<dbReference type="GO" id="GO:0008270">
    <property type="term" value="F:zinc ion binding"/>
    <property type="evidence" value="ECO:0007669"/>
    <property type="project" value="UniProtKB-KW"/>
</dbReference>
<dbReference type="InterPro" id="IPR036893">
    <property type="entry name" value="SBP_sf"/>
</dbReference>
<evidence type="ECO:0000313" key="3">
    <source>
        <dbReference type="EMBL" id="PNS94725.1"/>
    </source>
</evidence>
<feature type="domain" description="SBP-type" evidence="2">
    <location>
        <begin position="71"/>
        <end position="110"/>
    </location>
</feature>
<sequence>MEGKLKQIRMVMGRVVIKKESVNESSNDEGYKQNKVEFIKDEFFKRNRKKIMVVTSGCGSGRKVSDGGGGMKCCQIENCIVDLTYAKQYHNKHKVFEYHTKGSGYACNWK</sequence>
<keyword evidence="1" id="KW-0479">Metal-binding</keyword>
<dbReference type="SUPFAM" id="SSF103612">
    <property type="entry name" value="SBT domain"/>
    <property type="match status" value="1"/>
</dbReference>
<evidence type="ECO:0000313" key="4">
    <source>
        <dbReference type="Proteomes" id="UP000006729"/>
    </source>
</evidence>
<dbReference type="PROSITE" id="PS51141">
    <property type="entry name" value="ZF_SBP"/>
    <property type="match status" value="1"/>
</dbReference>
<organism evidence="3 4">
    <name type="scientific">Populus trichocarpa</name>
    <name type="common">Western balsam poplar</name>
    <name type="synonym">Populus balsamifera subsp. trichocarpa</name>
    <dbReference type="NCBI Taxonomy" id="3694"/>
    <lineage>
        <taxon>Eukaryota</taxon>
        <taxon>Viridiplantae</taxon>
        <taxon>Streptophyta</taxon>
        <taxon>Embryophyta</taxon>
        <taxon>Tracheophyta</taxon>
        <taxon>Spermatophyta</taxon>
        <taxon>Magnoliopsida</taxon>
        <taxon>eudicotyledons</taxon>
        <taxon>Gunneridae</taxon>
        <taxon>Pentapetalae</taxon>
        <taxon>rosids</taxon>
        <taxon>fabids</taxon>
        <taxon>Malpighiales</taxon>
        <taxon>Salicaceae</taxon>
        <taxon>Saliceae</taxon>
        <taxon>Populus</taxon>
    </lineage>
</organism>
<dbReference type="GO" id="GO:0005634">
    <property type="term" value="C:nucleus"/>
    <property type="evidence" value="ECO:0007669"/>
    <property type="project" value="InterPro"/>
</dbReference>
<dbReference type="EMBL" id="CM009306">
    <property type="protein sequence ID" value="PNS94725.1"/>
    <property type="molecule type" value="Genomic_DNA"/>
</dbReference>
<dbReference type="AlphaFoldDB" id="A0A2K1X1R4"/>
<dbReference type="InParanoid" id="A0A2K1X1R4"/>